<evidence type="ECO:0000313" key="3">
    <source>
        <dbReference type="Proteomes" id="UP000199052"/>
    </source>
</evidence>
<dbReference type="EMBL" id="FOOI01000005">
    <property type="protein sequence ID" value="SFG33947.1"/>
    <property type="molecule type" value="Genomic_DNA"/>
</dbReference>
<dbReference type="Proteomes" id="UP000199052">
    <property type="component" value="Unassembled WGS sequence"/>
</dbReference>
<feature type="compositionally biased region" description="Low complexity" evidence="1">
    <location>
        <begin position="20"/>
        <end position="33"/>
    </location>
</feature>
<name>A0A1I2R5R7_9ACTN</name>
<proteinExistence type="predicted"/>
<dbReference type="AlphaFoldDB" id="A0A1I2R5R7"/>
<accession>A0A1I2R5R7</accession>
<sequence>MGAFPHSGRRARNVWGETLAQPGRAAARRPPAATSANFQRPDGHGACRTGGVQGAVGGTGETDDTDGADDTDTDAENPAGSDGTGGTDAPVLSRAIRR</sequence>
<protein>
    <submittedName>
        <fullName evidence="2">Uncharacterized protein</fullName>
    </submittedName>
</protein>
<feature type="compositionally biased region" description="Acidic residues" evidence="1">
    <location>
        <begin position="61"/>
        <end position="75"/>
    </location>
</feature>
<gene>
    <name evidence="2" type="ORF">SAMN05421678_105188</name>
</gene>
<reference evidence="2 3" key="1">
    <citation type="submission" date="2016-10" db="EMBL/GenBank/DDBJ databases">
        <authorList>
            <person name="de Groot N.N."/>
        </authorList>
    </citation>
    <scope>NUCLEOTIDE SEQUENCE [LARGE SCALE GENOMIC DNA]</scope>
    <source>
        <strain evidence="2 3">CPCC 202808</strain>
    </source>
</reference>
<feature type="region of interest" description="Disordered" evidence="1">
    <location>
        <begin position="1"/>
        <end position="98"/>
    </location>
</feature>
<organism evidence="2 3">
    <name type="scientific">Actinopolymorpha cephalotaxi</name>
    <dbReference type="NCBI Taxonomy" id="504797"/>
    <lineage>
        <taxon>Bacteria</taxon>
        <taxon>Bacillati</taxon>
        <taxon>Actinomycetota</taxon>
        <taxon>Actinomycetes</taxon>
        <taxon>Propionibacteriales</taxon>
        <taxon>Actinopolymorphaceae</taxon>
        <taxon>Actinopolymorpha</taxon>
    </lineage>
</organism>
<evidence type="ECO:0000256" key="1">
    <source>
        <dbReference type="SAM" id="MobiDB-lite"/>
    </source>
</evidence>
<feature type="compositionally biased region" description="Gly residues" evidence="1">
    <location>
        <begin position="51"/>
        <end position="60"/>
    </location>
</feature>
<evidence type="ECO:0000313" key="2">
    <source>
        <dbReference type="EMBL" id="SFG33947.1"/>
    </source>
</evidence>